<dbReference type="InterPro" id="IPR013087">
    <property type="entry name" value="Znf_C2H2_type"/>
</dbReference>
<dbReference type="SUPFAM" id="SSF57667">
    <property type="entry name" value="beta-beta-alpha zinc fingers"/>
    <property type="match status" value="2"/>
</dbReference>
<evidence type="ECO:0000256" key="2">
    <source>
        <dbReference type="ARBA" id="ARBA00022723"/>
    </source>
</evidence>
<evidence type="ECO:0000256" key="1">
    <source>
        <dbReference type="ARBA" id="ARBA00004123"/>
    </source>
</evidence>
<feature type="domain" description="C2H2-type" evidence="8">
    <location>
        <begin position="120"/>
        <end position="148"/>
    </location>
</feature>
<accession>A0ABQ9JNP2</accession>
<keyword evidence="3" id="KW-0677">Repeat</keyword>
<keyword evidence="2" id="KW-0479">Metal-binding</keyword>
<dbReference type="EMBL" id="JAPWTJ010000395">
    <property type="protein sequence ID" value="KAJ8978860.1"/>
    <property type="molecule type" value="Genomic_DNA"/>
</dbReference>
<dbReference type="PROSITE" id="PS00028">
    <property type="entry name" value="ZINC_FINGER_C2H2_1"/>
    <property type="match status" value="4"/>
</dbReference>
<evidence type="ECO:0000256" key="4">
    <source>
        <dbReference type="ARBA" id="ARBA00022771"/>
    </source>
</evidence>
<evidence type="ECO:0000313" key="10">
    <source>
        <dbReference type="Proteomes" id="UP001162164"/>
    </source>
</evidence>
<protein>
    <recommendedName>
        <fullName evidence="8">C2H2-type domain-containing protein</fullName>
    </recommendedName>
</protein>
<feature type="domain" description="C2H2-type" evidence="8">
    <location>
        <begin position="212"/>
        <end position="239"/>
    </location>
</feature>
<comment type="caution">
    <text evidence="9">The sequence shown here is derived from an EMBL/GenBank/DDBJ whole genome shotgun (WGS) entry which is preliminary data.</text>
</comment>
<dbReference type="InterPro" id="IPR036236">
    <property type="entry name" value="Znf_C2H2_sf"/>
</dbReference>
<evidence type="ECO:0000256" key="6">
    <source>
        <dbReference type="ARBA" id="ARBA00023242"/>
    </source>
</evidence>
<proteinExistence type="predicted"/>
<dbReference type="PROSITE" id="PS50157">
    <property type="entry name" value="ZINC_FINGER_C2H2_2"/>
    <property type="match status" value="4"/>
</dbReference>
<keyword evidence="6" id="KW-0539">Nucleus</keyword>
<evidence type="ECO:0000256" key="3">
    <source>
        <dbReference type="ARBA" id="ARBA00022737"/>
    </source>
</evidence>
<keyword evidence="4 7" id="KW-0863">Zinc-finger</keyword>
<dbReference type="SMART" id="SM00355">
    <property type="entry name" value="ZnF_C2H2"/>
    <property type="match status" value="4"/>
</dbReference>
<dbReference type="Pfam" id="PF13894">
    <property type="entry name" value="zf-C2H2_4"/>
    <property type="match status" value="1"/>
</dbReference>
<reference evidence="9" key="1">
    <citation type="journal article" date="2023" name="Insect Mol. Biol.">
        <title>Genome sequencing provides insights into the evolution of gene families encoding plant cell wall-degrading enzymes in longhorned beetles.</title>
        <authorList>
            <person name="Shin N.R."/>
            <person name="Okamura Y."/>
            <person name="Kirsch R."/>
            <person name="Pauchet Y."/>
        </authorList>
    </citation>
    <scope>NUCLEOTIDE SEQUENCE</scope>
    <source>
        <strain evidence="9">MMC_N1</strain>
    </source>
</reference>
<evidence type="ECO:0000313" key="9">
    <source>
        <dbReference type="EMBL" id="KAJ8978860.1"/>
    </source>
</evidence>
<keyword evidence="5" id="KW-0862">Zinc</keyword>
<dbReference type="PANTHER" id="PTHR24394:SF29">
    <property type="entry name" value="MYONEURIN"/>
    <property type="match status" value="1"/>
</dbReference>
<evidence type="ECO:0000256" key="5">
    <source>
        <dbReference type="ARBA" id="ARBA00022833"/>
    </source>
</evidence>
<name>A0ABQ9JNP2_9CUCU</name>
<feature type="domain" description="C2H2-type" evidence="8">
    <location>
        <begin position="240"/>
        <end position="264"/>
    </location>
</feature>
<sequence>MKWKVGFKGWGKVMRNICFICLKTENCLLKVVGDDENYQDLEILEKLRNCVPEVVSSKNGICVSKSVAIVKIMYKFVQAVDKVFEYDDLDSKREVETDEIDLDNDAALIEPDLHEDETLYGCFTCGKDFKIKSNLESHIKQKHEIKQDTKIEENQQKVKTSENEIIPTTDNVKIDETDLKIAPTCTLCGTTFCNKYLLKRHLQNVHAAEKKFKCDTCNSSFVSPVYLNAHKRYHIGDRTHICSFCGKGFITASDLYHHEKIHAK</sequence>
<evidence type="ECO:0000259" key="8">
    <source>
        <dbReference type="PROSITE" id="PS50157"/>
    </source>
</evidence>
<evidence type="ECO:0000256" key="7">
    <source>
        <dbReference type="PROSITE-ProRule" id="PRU00042"/>
    </source>
</evidence>
<gene>
    <name evidence="9" type="ORF">NQ317_009004</name>
</gene>
<keyword evidence="10" id="KW-1185">Reference proteome</keyword>
<dbReference type="Gene3D" id="3.30.160.60">
    <property type="entry name" value="Classic Zinc Finger"/>
    <property type="match status" value="4"/>
</dbReference>
<feature type="domain" description="C2H2-type" evidence="8">
    <location>
        <begin position="183"/>
        <end position="211"/>
    </location>
</feature>
<dbReference type="Pfam" id="PF00096">
    <property type="entry name" value="zf-C2H2"/>
    <property type="match status" value="3"/>
</dbReference>
<organism evidence="9 10">
    <name type="scientific">Molorchus minor</name>
    <dbReference type="NCBI Taxonomy" id="1323400"/>
    <lineage>
        <taxon>Eukaryota</taxon>
        <taxon>Metazoa</taxon>
        <taxon>Ecdysozoa</taxon>
        <taxon>Arthropoda</taxon>
        <taxon>Hexapoda</taxon>
        <taxon>Insecta</taxon>
        <taxon>Pterygota</taxon>
        <taxon>Neoptera</taxon>
        <taxon>Endopterygota</taxon>
        <taxon>Coleoptera</taxon>
        <taxon>Polyphaga</taxon>
        <taxon>Cucujiformia</taxon>
        <taxon>Chrysomeloidea</taxon>
        <taxon>Cerambycidae</taxon>
        <taxon>Lamiinae</taxon>
        <taxon>Monochamini</taxon>
        <taxon>Molorchus</taxon>
    </lineage>
</organism>
<dbReference type="PANTHER" id="PTHR24394">
    <property type="entry name" value="ZINC FINGER PROTEIN"/>
    <property type="match status" value="1"/>
</dbReference>
<comment type="subcellular location">
    <subcellularLocation>
        <location evidence="1">Nucleus</location>
    </subcellularLocation>
</comment>
<dbReference type="Proteomes" id="UP001162164">
    <property type="component" value="Unassembled WGS sequence"/>
</dbReference>